<dbReference type="PANTHER" id="PTHR44520">
    <property type="entry name" value="RESPONSE REGULATOR RCP1-RELATED"/>
    <property type="match status" value="1"/>
</dbReference>
<dbReference type="AlphaFoldDB" id="A0A368JFL4"/>
<dbReference type="Proteomes" id="UP000253383">
    <property type="component" value="Unassembled WGS sequence"/>
</dbReference>
<dbReference type="InterPro" id="IPR011006">
    <property type="entry name" value="CheY-like_superfamily"/>
</dbReference>
<keyword evidence="1" id="KW-0597">Phosphoprotein</keyword>
<dbReference type="Gene3D" id="3.40.50.2300">
    <property type="match status" value="1"/>
</dbReference>
<evidence type="ECO:0000313" key="4">
    <source>
        <dbReference type="Proteomes" id="UP000253383"/>
    </source>
</evidence>
<comment type="caution">
    <text evidence="3">The sequence shown here is derived from an EMBL/GenBank/DDBJ whole genome shotgun (WGS) entry which is preliminary data.</text>
</comment>
<dbReference type="CDD" id="cd17557">
    <property type="entry name" value="REC_Rcp-like"/>
    <property type="match status" value="1"/>
</dbReference>
<feature type="domain" description="Response regulatory" evidence="2">
    <location>
        <begin position="23"/>
        <end position="143"/>
    </location>
</feature>
<dbReference type="SMART" id="SM00448">
    <property type="entry name" value="REC"/>
    <property type="match status" value="1"/>
</dbReference>
<dbReference type="SUPFAM" id="SSF52172">
    <property type="entry name" value="CheY-like"/>
    <property type="match status" value="1"/>
</dbReference>
<dbReference type="GO" id="GO:0000160">
    <property type="term" value="P:phosphorelay signal transduction system"/>
    <property type="evidence" value="ECO:0007669"/>
    <property type="project" value="InterPro"/>
</dbReference>
<dbReference type="PANTHER" id="PTHR44520:SF2">
    <property type="entry name" value="RESPONSE REGULATOR RCP1"/>
    <property type="match status" value="1"/>
</dbReference>
<proteinExistence type="predicted"/>
<dbReference type="InterPro" id="IPR001789">
    <property type="entry name" value="Sig_transdc_resp-reg_receiver"/>
</dbReference>
<reference evidence="3 4" key="1">
    <citation type="submission" date="2018-07" db="EMBL/GenBank/DDBJ databases">
        <title>Genome analysis of Larkinella rosea.</title>
        <authorList>
            <person name="Zhou Z."/>
            <person name="Wang G."/>
        </authorList>
    </citation>
    <scope>NUCLEOTIDE SEQUENCE [LARGE SCALE GENOMIC DNA]</scope>
    <source>
        <strain evidence="4">zzj9</strain>
    </source>
</reference>
<dbReference type="OrthoDB" id="7631574at2"/>
<dbReference type="InterPro" id="IPR052893">
    <property type="entry name" value="TCS_response_regulator"/>
</dbReference>
<dbReference type="EMBL" id="QOWE01000027">
    <property type="protein sequence ID" value="RCR66458.1"/>
    <property type="molecule type" value="Genomic_DNA"/>
</dbReference>
<evidence type="ECO:0000256" key="1">
    <source>
        <dbReference type="PROSITE-ProRule" id="PRU00169"/>
    </source>
</evidence>
<evidence type="ECO:0000259" key="2">
    <source>
        <dbReference type="PROSITE" id="PS50110"/>
    </source>
</evidence>
<organism evidence="3 4">
    <name type="scientific">Larkinella punicea</name>
    <dbReference type="NCBI Taxonomy" id="2315727"/>
    <lineage>
        <taxon>Bacteria</taxon>
        <taxon>Pseudomonadati</taxon>
        <taxon>Bacteroidota</taxon>
        <taxon>Cytophagia</taxon>
        <taxon>Cytophagales</taxon>
        <taxon>Spirosomataceae</taxon>
        <taxon>Larkinella</taxon>
    </lineage>
</organism>
<evidence type="ECO:0000313" key="3">
    <source>
        <dbReference type="EMBL" id="RCR66458.1"/>
    </source>
</evidence>
<dbReference type="PROSITE" id="PS50110">
    <property type="entry name" value="RESPONSE_REGULATORY"/>
    <property type="match status" value="1"/>
</dbReference>
<accession>A0A368JFL4</accession>
<gene>
    <name evidence="3" type="ORF">DUE52_26650</name>
</gene>
<dbReference type="Pfam" id="PF00072">
    <property type="entry name" value="Response_reg"/>
    <property type="match status" value="1"/>
</dbReference>
<sequence>MVPTGSANSWRLVGQYHMKNKQIIAVVDDDDDDLFLIQEAFKVCLNEERVLIATSGMDLLSRLETVKTLPSFLLLDLNMPLMSGFEVLGKLRADPRYNLMPVLIFSTSNAQPDIDRAYELGANSYVKKPDSFNDYKSVVEDLCNFWLRVASTPSSRFYR</sequence>
<keyword evidence="4" id="KW-1185">Reference proteome</keyword>
<name>A0A368JFL4_9BACT</name>
<feature type="modified residue" description="4-aspartylphosphate" evidence="1">
    <location>
        <position position="76"/>
    </location>
</feature>
<protein>
    <submittedName>
        <fullName evidence="3">Response regulator</fullName>
    </submittedName>
</protein>